<evidence type="ECO:0000313" key="8">
    <source>
        <dbReference type="Proteomes" id="UP000002526"/>
    </source>
</evidence>
<dbReference type="Proteomes" id="UP000002526">
    <property type="component" value="Chromosome"/>
</dbReference>
<dbReference type="EnsemblBacteria" id="BAC49995">
    <property type="protein sequence ID" value="BAC49995"/>
    <property type="gene ID" value="BAC49995"/>
</dbReference>
<accession>Q89L18</accession>
<evidence type="ECO:0000256" key="4">
    <source>
        <dbReference type="RuleBase" id="RU004504"/>
    </source>
</evidence>
<dbReference type="GO" id="GO:0006534">
    <property type="term" value="P:cysteine metabolic process"/>
    <property type="evidence" value="ECO:0000318"/>
    <property type="project" value="GO_Central"/>
</dbReference>
<feature type="region of interest" description="Disordered" evidence="5">
    <location>
        <begin position="98"/>
        <end position="159"/>
    </location>
</feature>
<evidence type="ECO:0000313" key="7">
    <source>
        <dbReference type="EMBL" id="BAC49995.1"/>
    </source>
</evidence>
<dbReference type="SUPFAM" id="SSF53383">
    <property type="entry name" value="PLP-dependent transferases"/>
    <property type="match status" value="1"/>
</dbReference>
<proteinExistence type="inferred from homology"/>
<sequence>MPHQAAQPLHLRRHAARQPLLRALLRPANMPCRCLGPIRGDQWPKNTPLNAPVAPSSSNSTPIRPSSPIVIATTTSAPRAARWQLSLPCRRMTSRCSAASRRPFTTSRTPAKASTATSAPNAARGCSPRTSTASPKRSSFSWEASTGPTWSHRSSRCSPNVACRGIPRSTCRSSNRCRIDAAKAREPRLIDIDQIRIDTPAAERIAYLHNAGAALMPTPVVAAMKEHIDLESEIGGYAAADREARRLDSVYSSVGRLLNAAPDEIALLENATVAWQMAFYALAFRKGDRILTAEAEYAANYVAFLQVARRTGAVIEVVPSNASGELDIHALERMIDERVKLIAITWVPTNGGLVNPAAAVGKIARAHGIPYLLDACQAVGQMAVDVEAIGCDMLSATGRKFLRGPRGTGFLYVRRALLQRLEPPMIDHFAAPWVSRNQYRLRDDARRFETWENNYAARLGLGAAVDYALEIGMGPIEQRCRLLADRLRGGLASVRGITIRDLGRTPGAIVSFTMDGYEADAIVSGAAAAGITIGASHPSSTRIDAEIRALPPLVRASPHYYNTEAEIDRLIGHLAGLTPR</sequence>
<dbReference type="InterPro" id="IPR015421">
    <property type="entry name" value="PyrdxlP-dep_Trfase_major"/>
</dbReference>
<feature type="compositionally biased region" description="Polar residues" evidence="5">
    <location>
        <begin position="128"/>
        <end position="158"/>
    </location>
</feature>
<evidence type="ECO:0000256" key="5">
    <source>
        <dbReference type="SAM" id="MobiDB-lite"/>
    </source>
</evidence>
<dbReference type="KEGG" id="bja:blr4730"/>
<keyword evidence="8" id="KW-1185">Reference proteome</keyword>
<dbReference type="Pfam" id="PF00266">
    <property type="entry name" value="Aminotran_5"/>
    <property type="match status" value="1"/>
</dbReference>
<evidence type="ECO:0000259" key="6">
    <source>
        <dbReference type="Pfam" id="PF00266"/>
    </source>
</evidence>
<dbReference type="PATRIC" id="fig|224911.5.peg.4802"/>
<dbReference type="PROSITE" id="PS00595">
    <property type="entry name" value="AA_TRANSFER_CLASS_5"/>
    <property type="match status" value="1"/>
</dbReference>
<dbReference type="PhylomeDB" id="Q89L18"/>
<dbReference type="PANTHER" id="PTHR43586">
    <property type="entry name" value="CYSTEINE DESULFURASE"/>
    <property type="match status" value="1"/>
</dbReference>
<evidence type="ECO:0000256" key="3">
    <source>
        <dbReference type="RuleBase" id="RU004075"/>
    </source>
</evidence>
<feature type="domain" description="Aminotransferase class V" evidence="6">
    <location>
        <begin position="207"/>
        <end position="570"/>
    </location>
</feature>
<keyword evidence="2" id="KW-0663">Pyridoxal phosphate</keyword>
<feature type="compositionally biased region" description="Low complexity" evidence="5">
    <location>
        <begin position="55"/>
        <end position="66"/>
    </location>
</feature>
<dbReference type="eggNOG" id="COG0520">
    <property type="taxonomic scope" value="Bacteria"/>
</dbReference>
<dbReference type="InterPro" id="IPR020578">
    <property type="entry name" value="Aminotrans_V_PyrdxlP_BS"/>
</dbReference>
<dbReference type="HOGENOM" id="CLU_469840_0_0_5"/>
<dbReference type="STRING" id="224911.AAV28_20940"/>
<organism evidence="7 8">
    <name type="scientific">Bradyrhizobium diazoefficiens (strain JCM 10833 / BCRC 13528 / IAM 13628 / NBRC 14792 / USDA 110)</name>
    <dbReference type="NCBI Taxonomy" id="224911"/>
    <lineage>
        <taxon>Bacteria</taxon>
        <taxon>Pseudomonadati</taxon>
        <taxon>Pseudomonadota</taxon>
        <taxon>Alphaproteobacteria</taxon>
        <taxon>Hyphomicrobiales</taxon>
        <taxon>Nitrobacteraceae</taxon>
        <taxon>Bradyrhizobium</taxon>
    </lineage>
</organism>
<dbReference type="InParanoid" id="Q89L18"/>
<dbReference type="GO" id="GO:0031071">
    <property type="term" value="F:cysteine desulfurase activity"/>
    <property type="evidence" value="ECO:0000318"/>
    <property type="project" value="GO_Central"/>
</dbReference>
<dbReference type="Gene3D" id="3.90.1150.10">
    <property type="entry name" value="Aspartate Aminotransferase, domain 1"/>
    <property type="match status" value="1"/>
</dbReference>
<name>Q89L18_BRADU</name>
<evidence type="ECO:0000256" key="2">
    <source>
        <dbReference type="ARBA" id="ARBA00022898"/>
    </source>
</evidence>
<reference evidence="8" key="1">
    <citation type="journal article" date="2002" name="DNA Res.">
        <title>Complete genomic sequence of nitrogen-fixing symbiotic bacterium Bradyrhizobium japonicum USDA110.</title>
        <authorList>
            <person name="Kaneko T."/>
            <person name="Nakamura Y."/>
            <person name="Sato S."/>
            <person name="Minamisawa K."/>
            <person name="Uchiumi T."/>
            <person name="Sasamoto S."/>
            <person name="Watanabe A."/>
            <person name="Idesawa K."/>
            <person name="Iriguchi M."/>
            <person name="Kawashima K."/>
            <person name="Kohara M."/>
            <person name="Matsumoto M."/>
            <person name="Shimpo S."/>
            <person name="Tsuruoka H."/>
            <person name="Wada T."/>
            <person name="Yamada M."/>
            <person name="Tabata S."/>
        </authorList>
    </citation>
    <scope>NUCLEOTIDE SEQUENCE [LARGE SCALE GENOMIC DNA]</scope>
    <source>
        <strain evidence="8">JCM 10833 / BCRC 13528 / IAM 13628 / NBRC 14792 / USDA 110</strain>
    </source>
</reference>
<gene>
    <name evidence="7" type="ordered locus">blr4730</name>
</gene>
<dbReference type="InterPro" id="IPR000192">
    <property type="entry name" value="Aminotrans_V_dom"/>
</dbReference>
<dbReference type="InterPro" id="IPR015424">
    <property type="entry name" value="PyrdxlP-dep_Trfase"/>
</dbReference>
<protein>
    <submittedName>
        <fullName evidence="7">Blr4730 protein</fullName>
    </submittedName>
</protein>
<dbReference type="OrthoDB" id="9804366at2"/>
<dbReference type="Gene3D" id="3.40.640.10">
    <property type="entry name" value="Type I PLP-dependent aspartate aminotransferase-like (Major domain)"/>
    <property type="match status" value="1"/>
</dbReference>
<dbReference type="AlphaFoldDB" id="Q89L18"/>
<dbReference type="InterPro" id="IPR015422">
    <property type="entry name" value="PyrdxlP-dep_Trfase_small"/>
</dbReference>
<comment type="similarity">
    <text evidence="3">Belongs to the class-V pyridoxal-phosphate-dependent aminotransferase family.</text>
</comment>
<feature type="compositionally biased region" description="Low complexity" evidence="5">
    <location>
        <begin position="105"/>
        <end position="124"/>
    </location>
</feature>
<comment type="cofactor">
    <cofactor evidence="1 4">
        <name>pyridoxal 5'-phosphate</name>
        <dbReference type="ChEBI" id="CHEBI:597326"/>
    </cofactor>
</comment>
<dbReference type="EMBL" id="BA000040">
    <property type="protein sequence ID" value="BAC49995.1"/>
    <property type="molecule type" value="Genomic_DNA"/>
</dbReference>
<evidence type="ECO:0000256" key="1">
    <source>
        <dbReference type="ARBA" id="ARBA00001933"/>
    </source>
</evidence>
<dbReference type="PANTHER" id="PTHR43586:SF24">
    <property type="entry name" value="BLR4730 PROTEIN"/>
    <property type="match status" value="1"/>
</dbReference>
<feature type="region of interest" description="Disordered" evidence="5">
    <location>
        <begin position="41"/>
        <end position="66"/>
    </location>
</feature>